<dbReference type="GO" id="GO:0005576">
    <property type="term" value="C:extracellular region"/>
    <property type="evidence" value="ECO:0007669"/>
    <property type="project" value="UniProtKB-SubCell"/>
</dbReference>
<dbReference type="OrthoDB" id="9762420at2"/>
<dbReference type="Proteomes" id="UP000236724">
    <property type="component" value="Unassembled WGS sequence"/>
</dbReference>
<dbReference type="SUPFAM" id="SSF69279">
    <property type="entry name" value="Phage tail proteins"/>
    <property type="match status" value="2"/>
</dbReference>
<dbReference type="Pfam" id="PF05954">
    <property type="entry name" value="Phage_GPD"/>
    <property type="match status" value="1"/>
</dbReference>
<feature type="domain" description="Gp5/Type VI secretion system Vgr C-terminal trimerisation" evidence="5">
    <location>
        <begin position="464"/>
        <end position="566"/>
    </location>
</feature>
<dbReference type="Gene3D" id="4.10.220.110">
    <property type="match status" value="1"/>
</dbReference>
<dbReference type="Pfam" id="PF04717">
    <property type="entry name" value="Phage_base_V"/>
    <property type="match status" value="1"/>
</dbReference>
<accession>A0A1H6FE61</accession>
<evidence type="ECO:0000313" key="6">
    <source>
        <dbReference type="EMBL" id="SEH08352.1"/>
    </source>
</evidence>
<evidence type="ECO:0000259" key="5">
    <source>
        <dbReference type="Pfam" id="PF22178"/>
    </source>
</evidence>
<name>A0A1H6FE61_9GAMM</name>
<dbReference type="SUPFAM" id="SSF69255">
    <property type="entry name" value="gp5 N-terminal domain-like"/>
    <property type="match status" value="1"/>
</dbReference>
<reference evidence="6 7" key="1">
    <citation type="submission" date="2016-10" db="EMBL/GenBank/DDBJ databases">
        <authorList>
            <person name="de Groot N.N."/>
        </authorList>
    </citation>
    <scope>NUCLEOTIDE SEQUENCE [LARGE SCALE GENOMIC DNA]</scope>
    <source>
        <strain evidence="6">MBHS1</strain>
    </source>
</reference>
<dbReference type="InterPro" id="IPR050708">
    <property type="entry name" value="T6SS_VgrG/RHS"/>
</dbReference>
<dbReference type="InterPro" id="IPR017847">
    <property type="entry name" value="T6SS_RhsGE_Vgr_subset"/>
</dbReference>
<evidence type="ECO:0000256" key="1">
    <source>
        <dbReference type="ARBA" id="ARBA00004613"/>
    </source>
</evidence>
<dbReference type="InterPro" id="IPR006531">
    <property type="entry name" value="Gp5/Vgr_OB"/>
</dbReference>
<evidence type="ECO:0000256" key="3">
    <source>
        <dbReference type="ARBA" id="ARBA00022525"/>
    </source>
</evidence>
<evidence type="ECO:0000259" key="4">
    <source>
        <dbReference type="Pfam" id="PF04717"/>
    </source>
</evidence>
<evidence type="ECO:0000313" key="7">
    <source>
        <dbReference type="Proteomes" id="UP000236724"/>
    </source>
</evidence>
<gene>
    <name evidence="6" type="ORF">MBHS_04243</name>
</gene>
<comment type="subcellular location">
    <subcellularLocation>
        <location evidence="1">Secreted</location>
    </subcellularLocation>
</comment>
<protein>
    <submittedName>
        <fullName evidence="6">Phage-related baseplate assembly protein</fullName>
    </submittedName>
</protein>
<dbReference type="InterPro" id="IPR054030">
    <property type="entry name" value="Gp5_Vgr_C"/>
</dbReference>
<dbReference type="PANTHER" id="PTHR32305">
    <property type="match status" value="1"/>
</dbReference>
<dbReference type="Gene3D" id="2.40.50.230">
    <property type="entry name" value="Gp5 N-terminal domain"/>
    <property type="match status" value="1"/>
</dbReference>
<keyword evidence="3" id="KW-0964">Secreted</keyword>
<dbReference type="EMBL" id="FMSV02000548">
    <property type="protein sequence ID" value="SEH08352.1"/>
    <property type="molecule type" value="Genomic_DNA"/>
</dbReference>
<organism evidence="6 7">
    <name type="scientific">Candidatus Venteria ishoeyi</name>
    <dbReference type="NCBI Taxonomy" id="1899563"/>
    <lineage>
        <taxon>Bacteria</taxon>
        <taxon>Pseudomonadati</taxon>
        <taxon>Pseudomonadota</taxon>
        <taxon>Gammaproteobacteria</taxon>
        <taxon>Thiotrichales</taxon>
        <taxon>Thiotrichaceae</taxon>
        <taxon>Venteria</taxon>
    </lineage>
</organism>
<keyword evidence="7" id="KW-1185">Reference proteome</keyword>
<proteinExistence type="inferred from homology"/>
<dbReference type="Gene3D" id="2.30.110.50">
    <property type="match status" value="1"/>
</dbReference>
<feature type="domain" description="Gp5/Type VI secretion system Vgr protein OB-fold" evidence="4">
    <location>
        <begin position="379"/>
        <end position="447"/>
    </location>
</feature>
<dbReference type="InterPro" id="IPR006533">
    <property type="entry name" value="T6SS_Vgr_RhsGE"/>
</dbReference>
<dbReference type="RefSeq" id="WP_103921896.1">
    <property type="nucleotide sequence ID" value="NZ_FMSV02000548.1"/>
</dbReference>
<sequence>MAFTQDNQYFSVTTPLGKDKLLFKRIRGSERLSGLFEYELEMLSEANDLKFKSIVGKNLTVTLEFTDGNKRYIHALVASFEQSRSDQEPDKKSHMTTYRAILRPWLWMLTLTRNSEIFQNMSTPEIIKKIFGDLSFKDFKDSLKGTYAKREYCVQYEETAFNFVSRLMEDEGIYYFFEHTDAKHTLVLADDLSVHKDVEGYASVRFWDAHEASQPEDIVFACTLSENVTTGKYAVDDFHFETPSTDLLSQVSGEDGKMRIYEYQGFQGGYDKKADGDKIAKKRIESLEWENKILRGESYCIGFGVGGKFTLKEHPRKDINDSYTICALSISATLSKYLNSFEAIPAKSQFRPPVVARKPRISGHQTAIVTGPSGEEIYTDKYGRIKVQFHWDQLGKKDEKTTCFIRVNQSWAGKAWGRLFLPRIGQEVLVSFINGDPDRPVVTGALYNAEQTVPYALPANKTKSTWKTRSSKKGGVEDFNEIYFEDKKGEEKFYQHAQKDMKIMVENDRHKRVDNDEINDIKMNRTTTIEEKDDKLTIAKGNRTLTVKLARTVTTQEKDDKLTINQGSRIISIDEKDYKLTVSKGNRDIQVKKGKETHKVQDTRLLHVVSDETHNNDGDFSHTVKGNYTLKVTGNLILDVTGDIKVKGKKNADVKLGMNIKTKAGMNIQTQAGVNIKTKAGVNIDIKAGVMMKNTAGVMMKNKAGVMMDNKGGVMMKNEAGVMMKNKGGVMMINEGGLMLTNKAGLLGEVKAGAILMVKGGLVLIN</sequence>
<dbReference type="PANTHER" id="PTHR32305:SF15">
    <property type="entry name" value="PROTEIN RHSA-RELATED"/>
    <property type="match status" value="1"/>
</dbReference>
<dbReference type="SUPFAM" id="SSF69349">
    <property type="entry name" value="Phage fibre proteins"/>
    <property type="match status" value="2"/>
</dbReference>
<dbReference type="InterPro" id="IPR037026">
    <property type="entry name" value="Vgr_OB-fold_dom_sf"/>
</dbReference>
<comment type="similarity">
    <text evidence="2">Belongs to the VgrG protein family.</text>
</comment>
<dbReference type="AlphaFoldDB" id="A0A1H6FE61"/>
<dbReference type="Gene3D" id="3.55.50.10">
    <property type="entry name" value="Baseplate protein-like domains"/>
    <property type="match status" value="1"/>
</dbReference>
<evidence type="ECO:0000256" key="2">
    <source>
        <dbReference type="ARBA" id="ARBA00005558"/>
    </source>
</evidence>
<dbReference type="NCBIfam" id="TIGR03361">
    <property type="entry name" value="VI_Rhs_Vgr"/>
    <property type="match status" value="1"/>
</dbReference>
<dbReference type="NCBIfam" id="TIGR01646">
    <property type="entry name" value="vgr_GE"/>
    <property type="match status" value="1"/>
</dbReference>
<dbReference type="Pfam" id="PF22178">
    <property type="entry name" value="Gp5_trimer_C"/>
    <property type="match status" value="1"/>
</dbReference>